<dbReference type="EMBL" id="CAJJDN010000088">
    <property type="protein sequence ID" value="CAD8107092.1"/>
    <property type="molecule type" value="Genomic_DNA"/>
</dbReference>
<comment type="caution">
    <text evidence="3">The sequence shown here is derived from an EMBL/GenBank/DDBJ whole genome shotgun (WGS) entry which is preliminary data.</text>
</comment>
<gene>
    <name evidence="3" type="ORF">PSON_ATCC_30995.1.T0880106</name>
</gene>
<reference evidence="3" key="1">
    <citation type="submission" date="2021-01" db="EMBL/GenBank/DDBJ databases">
        <authorList>
            <consortium name="Genoscope - CEA"/>
            <person name="William W."/>
        </authorList>
    </citation>
    <scope>NUCLEOTIDE SEQUENCE</scope>
</reference>
<dbReference type="Proteomes" id="UP000692954">
    <property type="component" value="Unassembled WGS sequence"/>
</dbReference>
<accession>A0A8S1PVJ4</accession>
<evidence type="ECO:0000313" key="3">
    <source>
        <dbReference type="EMBL" id="CAD8107092.1"/>
    </source>
</evidence>
<organism evidence="3 4">
    <name type="scientific">Paramecium sonneborni</name>
    <dbReference type="NCBI Taxonomy" id="65129"/>
    <lineage>
        <taxon>Eukaryota</taxon>
        <taxon>Sar</taxon>
        <taxon>Alveolata</taxon>
        <taxon>Ciliophora</taxon>
        <taxon>Intramacronucleata</taxon>
        <taxon>Oligohymenophorea</taxon>
        <taxon>Peniculida</taxon>
        <taxon>Parameciidae</taxon>
        <taxon>Paramecium</taxon>
    </lineage>
</organism>
<protein>
    <submittedName>
        <fullName evidence="3">Uncharacterized protein</fullName>
    </submittedName>
</protein>
<feature type="region of interest" description="Disordered" evidence="2">
    <location>
        <begin position="193"/>
        <end position="213"/>
    </location>
</feature>
<evidence type="ECO:0000313" key="4">
    <source>
        <dbReference type="Proteomes" id="UP000692954"/>
    </source>
</evidence>
<keyword evidence="1" id="KW-0175">Coiled coil</keyword>
<dbReference type="OrthoDB" id="295743at2759"/>
<dbReference type="AlphaFoldDB" id="A0A8S1PVJ4"/>
<evidence type="ECO:0000256" key="1">
    <source>
        <dbReference type="SAM" id="Coils"/>
    </source>
</evidence>
<feature type="coiled-coil region" evidence="1">
    <location>
        <begin position="265"/>
        <end position="296"/>
    </location>
</feature>
<feature type="compositionally biased region" description="Basic and acidic residues" evidence="2">
    <location>
        <begin position="193"/>
        <end position="209"/>
    </location>
</feature>
<keyword evidence="4" id="KW-1185">Reference proteome</keyword>
<name>A0A8S1PVJ4_9CILI</name>
<proteinExistence type="predicted"/>
<evidence type="ECO:0000256" key="2">
    <source>
        <dbReference type="SAM" id="MobiDB-lite"/>
    </source>
</evidence>
<sequence>MEDRALRTNLIINRKQDYQPTKLESTIDNHYLKNENWNYIDYKNKNQYKNYETQIQNGESKNHYQSYQIVENHQMDKEQNNNTNLKQSYYYEQSKPYTPNCQQTEHKYDQTYQDKQKFEEKITHSTDKYLQQQSKLPFGNRTPMDPKSNMIVNTTLDRENQNKIKNEQQQSAVKRDFKLPEYQRMYPEITRNKTNEHYKTNPIDSKETQEQNSFLDIEKRLQQRREQAEKIAQQNEAKLTYYSKSQEYSQRQQQTGLGNSQERIKQFQENLRSEVQDKLREQQNQYKLDSRNLESNFDKKNFQTDTENNSQLKKDILELNQFKFTQLDGNFNINEREHKYNEYLRKDFEIDLKRSKFDQKSPYQARMNEDSKYQQIEYGKLHFSKKQEFDSNKRQDEQIKQINRSIQQNKSQNEDRVRLDLRSEGSAYKEQKDRFILKEKLYQETKQQYQVRKDNDQSQDIQRRLNLYEKLQQFDQGNQKKYQDSQNYLVSNLKQEKNINDQKQSTSLGYNNYDRYEIKRQDQQCDKMEFKRSQYQPEINQIKQELEKKYGQLKPEMNQQISEFDKRRVFEQRFRPEPIQAKIAGAREYLGQKYYQRDQYRLGQRQSYHEESSINDRLGLEKGNSRYNLNNKAIEDILQGTALSKYIEREKNQNRMADRLVSFTNSKINYQKSPIRDKEYKAAYDRLNQQQREPINDKYIINEYKIRQPSDQNLQKYCNPSSLITKQFGNYDRKDKRI</sequence>